<keyword evidence="2" id="KW-1185">Reference proteome</keyword>
<reference evidence="3" key="1">
    <citation type="submission" date="2022-11" db="UniProtKB">
        <authorList>
            <consortium name="WormBaseParasite"/>
        </authorList>
    </citation>
    <scope>IDENTIFICATION</scope>
</reference>
<dbReference type="WBParaSite" id="scf7180000423108.g10231">
    <property type="protein sequence ID" value="scf7180000423108.g10231"/>
    <property type="gene ID" value="scf7180000423108.g10231"/>
</dbReference>
<evidence type="ECO:0000313" key="3">
    <source>
        <dbReference type="WBParaSite" id="scf7180000423108.g10231"/>
    </source>
</evidence>
<accession>A0A915P7P9</accession>
<feature type="transmembrane region" description="Helical" evidence="1">
    <location>
        <begin position="83"/>
        <end position="105"/>
    </location>
</feature>
<dbReference type="Proteomes" id="UP000887560">
    <property type="component" value="Unplaced"/>
</dbReference>
<evidence type="ECO:0000313" key="2">
    <source>
        <dbReference type="Proteomes" id="UP000887560"/>
    </source>
</evidence>
<proteinExistence type="predicted"/>
<protein>
    <submittedName>
        <fullName evidence="3">Uncharacterized protein</fullName>
    </submittedName>
</protein>
<organism evidence="2 3">
    <name type="scientific">Meloidogyne floridensis</name>
    <dbReference type="NCBI Taxonomy" id="298350"/>
    <lineage>
        <taxon>Eukaryota</taxon>
        <taxon>Metazoa</taxon>
        <taxon>Ecdysozoa</taxon>
        <taxon>Nematoda</taxon>
        <taxon>Chromadorea</taxon>
        <taxon>Rhabditida</taxon>
        <taxon>Tylenchina</taxon>
        <taxon>Tylenchomorpha</taxon>
        <taxon>Tylenchoidea</taxon>
        <taxon>Meloidogynidae</taxon>
        <taxon>Meloidogyninae</taxon>
        <taxon>Meloidogyne</taxon>
    </lineage>
</organism>
<keyword evidence="1" id="KW-1133">Transmembrane helix</keyword>
<feature type="transmembrane region" description="Helical" evidence="1">
    <location>
        <begin position="45"/>
        <end position="63"/>
    </location>
</feature>
<keyword evidence="1" id="KW-0472">Membrane</keyword>
<sequence length="118" mass="13826">MSQINPNFSTNCVEIEQLLTDKISLILMPTQIILLNNKFYLHGNLMWLISIIYYIYISLAAFADTENFGQPQGVIYMTTKYNALPMFYMTIFTLILMIVTTIFDWRITILNRKIKNLT</sequence>
<keyword evidence="1" id="KW-0812">Transmembrane</keyword>
<name>A0A915P7P9_9BILA</name>
<dbReference type="AlphaFoldDB" id="A0A915P7P9"/>
<evidence type="ECO:0000256" key="1">
    <source>
        <dbReference type="SAM" id="Phobius"/>
    </source>
</evidence>